<proteinExistence type="predicted"/>
<keyword evidence="2" id="KW-1185">Reference proteome</keyword>
<evidence type="ECO:0000313" key="2">
    <source>
        <dbReference type="Proteomes" id="UP001177021"/>
    </source>
</evidence>
<evidence type="ECO:0000313" key="1">
    <source>
        <dbReference type="EMBL" id="CAJ2658336.1"/>
    </source>
</evidence>
<accession>A0ACB0KPK0</accession>
<organism evidence="1 2">
    <name type="scientific">Trifolium pratense</name>
    <name type="common">Red clover</name>
    <dbReference type="NCBI Taxonomy" id="57577"/>
    <lineage>
        <taxon>Eukaryota</taxon>
        <taxon>Viridiplantae</taxon>
        <taxon>Streptophyta</taxon>
        <taxon>Embryophyta</taxon>
        <taxon>Tracheophyta</taxon>
        <taxon>Spermatophyta</taxon>
        <taxon>Magnoliopsida</taxon>
        <taxon>eudicotyledons</taxon>
        <taxon>Gunneridae</taxon>
        <taxon>Pentapetalae</taxon>
        <taxon>rosids</taxon>
        <taxon>fabids</taxon>
        <taxon>Fabales</taxon>
        <taxon>Fabaceae</taxon>
        <taxon>Papilionoideae</taxon>
        <taxon>50 kb inversion clade</taxon>
        <taxon>NPAAA clade</taxon>
        <taxon>Hologalegina</taxon>
        <taxon>IRL clade</taxon>
        <taxon>Trifolieae</taxon>
        <taxon>Trifolium</taxon>
    </lineage>
</organism>
<sequence>MFITSKYEETWALKVYRVDIRQAVWFSVVPWVVMAIMNYLAGFWSDMMIQSGTSVTLTHKIMQSIGFVGPGLSLIGLATAQNPSVASAWLTLTPFGHSRFLVNFQEDRTTHSGVIHGMANTAGTVASIIGIVGAGFFVELFGSFRGFLLLTSLLYFLAALFYCQFSTGERVNFDDPDWSRNLQQCL</sequence>
<dbReference type="EMBL" id="CASHSV030000311">
    <property type="protein sequence ID" value="CAJ2658336.1"/>
    <property type="molecule type" value="Genomic_DNA"/>
</dbReference>
<protein>
    <submittedName>
        <fullName evidence="1">Uncharacterized protein</fullName>
    </submittedName>
</protein>
<gene>
    <name evidence="1" type="ORF">MILVUS5_LOCUS24721</name>
</gene>
<name>A0ACB0KPK0_TRIPR</name>
<comment type="caution">
    <text evidence="1">The sequence shown here is derived from an EMBL/GenBank/DDBJ whole genome shotgun (WGS) entry which is preliminary data.</text>
</comment>
<dbReference type="Proteomes" id="UP001177021">
    <property type="component" value="Unassembled WGS sequence"/>
</dbReference>
<reference evidence="1" key="1">
    <citation type="submission" date="2023-10" db="EMBL/GenBank/DDBJ databases">
        <authorList>
            <person name="Rodriguez Cubillos JULIANA M."/>
            <person name="De Vega J."/>
        </authorList>
    </citation>
    <scope>NUCLEOTIDE SEQUENCE</scope>
</reference>